<dbReference type="GO" id="GO:0003677">
    <property type="term" value="F:DNA binding"/>
    <property type="evidence" value="ECO:0007669"/>
    <property type="project" value="UniProtKB-KW"/>
</dbReference>
<dbReference type="InParanoid" id="C4JI94"/>
<feature type="domain" description="Zn(2)-C6 fungal-type" evidence="6">
    <location>
        <begin position="10"/>
        <end position="38"/>
    </location>
</feature>
<evidence type="ECO:0000256" key="1">
    <source>
        <dbReference type="ARBA" id="ARBA00023015"/>
    </source>
</evidence>
<dbReference type="SMART" id="SM00066">
    <property type="entry name" value="GAL4"/>
    <property type="match status" value="1"/>
</dbReference>
<dbReference type="GeneID" id="8437629"/>
<reference evidence="8" key="1">
    <citation type="journal article" date="2009" name="Genome Res.">
        <title>Comparative genomic analyses of the human fungal pathogens Coccidioides and their relatives.</title>
        <authorList>
            <person name="Sharpton T.J."/>
            <person name="Stajich J.E."/>
            <person name="Rounsley S.D."/>
            <person name="Gardner M.J."/>
            <person name="Wortman J.R."/>
            <person name="Jordar V.S."/>
            <person name="Maiti R."/>
            <person name="Kodira C.D."/>
            <person name="Neafsey D.E."/>
            <person name="Zeng Q."/>
            <person name="Hung C.-Y."/>
            <person name="McMahan C."/>
            <person name="Muszewska A."/>
            <person name="Grynberg M."/>
            <person name="Mandel M.A."/>
            <person name="Kellner E.M."/>
            <person name="Barker B.M."/>
            <person name="Galgiani J.N."/>
            <person name="Orbach M.J."/>
            <person name="Kirkland T.N."/>
            <person name="Cole G.T."/>
            <person name="Henn M.R."/>
            <person name="Birren B.W."/>
            <person name="Taylor J.W."/>
        </authorList>
    </citation>
    <scope>NUCLEOTIDE SEQUENCE [LARGE SCALE GENOMIC DNA]</scope>
    <source>
        <strain evidence="8">UAMH 1704</strain>
    </source>
</reference>
<dbReference type="InterPro" id="IPR036864">
    <property type="entry name" value="Zn2-C6_fun-type_DNA-bd_sf"/>
</dbReference>
<evidence type="ECO:0000256" key="4">
    <source>
        <dbReference type="ARBA" id="ARBA00023242"/>
    </source>
</evidence>
<dbReference type="CDD" id="cd00067">
    <property type="entry name" value="GAL4"/>
    <property type="match status" value="1"/>
</dbReference>
<dbReference type="PROSITE" id="PS50048">
    <property type="entry name" value="ZN2_CY6_FUNGAL_2"/>
    <property type="match status" value="1"/>
</dbReference>
<dbReference type="InterPro" id="IPR001138">
    <property type="entry name" value="Zn2Cys6_DnaBD"/>
</dbReference>
<dbReference type="Proteomes" id="UP000002058">
    <property type="component" value="Unassembled WGS sequence"/>
</dbReference>
<dbReference type="HOGENOM" id="CLU_013866_5_1_1"/>
<evidence type="ECO:0000259" key="6">
    <source>
        <dbReference type="PROSITE" id="PS50048"/>
    </source>
</evidence>
<dbReference type="OMA" id="WRSHHEG"/>
<sequence length="495" mass="55664">MVYCGKPSKGCHQCRRRKIKCDQGEPSCGQCHRANYICPGYRNQLDLLFRDETQKVATKAGAVSRQTNPTRLPASSVQTVATPNDESATRRNARHKQISFKSMRRYQGVHGSGPLSSRALPVELTHRAICFFVSNYSPLFRLLGPGCVPPVALMDALFDDETLSVCMTAVITCRGATSLQTWRNHMQGATALLNLRSQMNSFKLDRFRTVVQIRGQIISGCLVAQSYAPPLIDRHISLDRSEMSDAELALEDVTVLLIELTNLRASVKEGVISSPYEILCMALDLRERFLAFERLAEDKYPFRRIMNWDGKSRFLPRESVYEDYFDVYPSIYAASIWNGYRAGRITLSGTIFNQFSELQTSCITGSTLSDEICIKVDEENAQIEKLAQDICSSAPFALEMIRWDAEAVSVNPAGPCGLGGFLLLWPLCLAAEVGKTMPKLQTWIVREFELIGHLLGISQALWMSNLIKKKYSIGEWLVCDGLSEWDFWIDHRLDA</sequence>
<keyword evidence="3" id="KW-0804">Transcription</keyword>
<dbReference type="GO" id="GO:0008270">
    <property type="term" value="F:zinc ion binding"/>
    <property type="evidence" value="ECO:0007669"/>
    <property type="project" value="InterPro"/>
</dbReference>
<dbReference type="OrthoDB" id="2991872at2759"/>
<proteinExistence type="predicted"/>
<evidence type="ECO:0000256" key="5">
    <source>
        <dbReference type="SAM" id="MobiDB-lite"/>
    </source>
</evidence>
<dbReference type="VEuPathDB" id="FungiDB:UREG_02840"/>
<feature type="region of interest" description="Disordered" evidence="5">
    <location>
        <begin position="59"/>
        <end position="96"/>
    </location>
</feature>
<feature type="compositionally biased region" description="Polar residues" evidence="5">
    <location>
        <begin position="64"/>
        <end position="86"/>
    </location>
</feature>
<dbReference type="PANTHER" id="PTHR38791">
    <property type="entry name" value="ZN(II)2CYS6 TRANSCRIPTION FACTOR (EUROFUNG)-RELATED-RELATED"/>
    <property type="match status" value="1"/>
</dbReference>
<organism evidence="7 8">
    <name type="scientific">Uncinocarpus reesii (strain UAMH 1704)</name>
    <dbReference type="NCBI Taxonomy" id="336963"/>
    <lineage>
        <taxon>Eukaryota</taxon>
        <taxon>Fungi</taxon>
        <taxon>Dikarya</taxon>
        <taxon>Ascomycota</taxon>
        <taxon>Pezizomycotina</taxon>
        <taxon>Eurotiomycetes</taxon>
        <taxon>Eurotiomycetidae</taxon>
        <taxon>Onygenales</taxon>
        <taxon>Onygenaceae</taxon>
        <taxon>Uncinocarpus</taxon>
    </lineage>
</organism>
<keyword evidence="8" id="KW-1185">Reference proteome</keyword>
<dbReference type="Gene3D" id="4.10.240.10">
    <property type="entry name" value="Zn(2)-C6 fungal-type DNA-binding domain"/>
    <property type="match status" value="1"/>
</dbReference>
<name>C4JI94_UNCRE</name>
<evidence type="ECO:0000256" key="2">
    <source>
        <dbReference type="ARBA" id="ARBA00023125"/>
    </source>
</evidence>
<keyword evidence="2" id="KW-0238">DNA-binding</keyword>
<dbReference type="GO" id="GO:0000981">
    <property type="term" value="F:DNA-binding transcription factor activity, RNA polymerase II-specific"/>
    <property type="evidence" value="ECO:0007669"/>
    <property type="project" value="InterPro"/>
</dbReference>
<dbReference type="Pfam" id="PF00172">
    <property type="entry name" value="Zn_clus"/>
    <property type="match status" value="1"/>
</dbReference>
<protein>
    <recommendedName>
        <fullName evidence="6">Zn(2)-C6 fungal-type domain-containing protein</fullName>
    </recommendedName>
</protein>
<dbReference type="eggNOG" id="ENOG502SNKW">
    <property type="taxonomic scope" value="Eukaryota"/>
</dbReference>
<dbReference type="EMBL" id="CH476615">
    <property type="protein sequence ID" value="EEP77991.1"/>
    <property type="molecule type" value="Genomic_DNA"/>
</dbReference>
<dbReference type="PANTHER" id="PTHR38791:SF5">
    <property type="entry name" value="TRANSCRIPTION FACTOR DBAG-RELATED"/>
    <property type="match status" value="1"/>
</dbReference>
<dbReference type="InterPro" id="IPR053175">
    <property type="entry name" value="DHMBA_Reg_Transcription_Factor"/>
</dbReference>
<dbReference type="PROSITE" id="PS00463">
    <property type="entry name" value="ZN2_CY6_FUNGAL_1"/>
    <property type="match status" value="1"/>
</dbReference>
<accession>C4JI94</accession>
<dbReference type="RefSeq" id="XP_002543324.1">
    <property type="nucleotide sequence ID" value="XM_002543278.1"/>
</dbReference>
<evidence type="ECO:0000256" key="3">
    <source>
        <dbReference type="ARBA" id="ARBA00023163"/>
    </source>
</evidence>
<dbReference type="AlphaFoldDB" id="C4JI94"/>
<keyword evidence="4" id="KW-0539">Nucleus</keyword>
<evidence type="ECO:0000313" key="8">
    <source>
        <dbReference type="Proteomes" id="UP000002058"/>
    </source>
</evidence>
<evidence type="ECO:0000313" key="7">
    <source>
        <dbReference type="EMBL" id="EEP77991.1"/>
    </source>
</evidence>
<dbReference type="SUPFAM" id="SSF57701">
    <property type="entry name" value="Zn2/Cys6 DNA-binding domain"/>
    <property type="match status" value="1"/>
</dbReference>
<dbReference type="KEGG" id="ure:UREG_02840"/>
<keyword evidence="1" id="KW-0805">Transcription regulation</keyword>
<gene>
    <name evidence="7" type="ORF">UREG_02840</name>
</gene>